<organism evidence="6 7">
    <name type="scientific">Oceaniferula marina</name>
    <dbReference type="NCBI Taxonomy" id="2748318"/>
    <lineage>
        <taxon>Bacteria</taxon>
        <taxon>Pseudomonadati</taxon>
        <taxon>Verrucomicrobiota</taxon>
        <taxon>Verrucomicrobiia</taxon>
        <taxon>Verrucomicrobiales</taxon>
        <taxon>Verrucomicrobiaceae</taxon>
        <taxon>Oceaniferula</taxon>
    </lineage>
</organism>
<keyword evidence="7" id="KW-1185">Reference proteome</keyword>
<dbReference type="SUPFAM" id="SSF49303">
    <property type="entry name" value="beta-Galactosidase/glucuronidase domain"/>
    <property type="match status" value="1"/>
</dbReference>
<comment type="caution">
    <text evidence="6">The sequence shown here is derived from an EMBL/GenBank/DDBJ whole genome shotgun (WGS) entry which is preliminary data.</text>
</comment>
<evidence type="ECO:0000313" key="6">
    <source>
        <dbReference type="EMBL" id="NWK56372.1"/>
    </source>
</evidence>
<dbReference type="SUPFAM" id="SSF49785">
    <property type="entry name" value="Galactose-binding domain-like"/>
    <property type="match status" value="1"/>
</dbReference>
<evidence type="ECO:0000256" key="3">
    <source>
        <dbReference type="ARBA" id="ARBA00023295"/>
    </source>
</evidence>
<dbReference type="Pfam" id="PF00703">
    <property type="entry name" value="Glyco_hydro_2"/>
    <property type="match status" value="1"/>
</dbReference>
<evidence type="ECO:0000259" key="4">
    <source>
        <dbReference type="Pfam" id="PF00703"/>
    </source>
</evidence>
<proteinExistence type="inferred from homology"/>
<dbReference type="GO" id="GO:0005975">
    <property type="term" value="P:carbohydrate metabolic process"/>
    <property type="evidence" value="ECO:0007669"/>
    <property type="project" value="InterPro"/>
</dbReference>
<dbReference type="InterPro" id="IPR013783">
    <property type="entry name" value="Ig-like_fold"/>
</dbReference>
<evidence type="ECO:0008006" key="8">
    <source>
        <dbReference type="Google" id="ProtNLM"/>
    </source>
</evidence>
<dbReference type="InterPro" id="IPR054593">
    <property type="entry name" value="Beta-mannosidase-like_N2"/>
</dbReference>
<sequence>MMIQSADASTRRTAFDDGWSYAPAQASAKAIADGGVAWHGRLTKEFRMPESASERKIYLEFEDVRDAARVSLNGQVVGEWTHGYRAFRMDVTPYLRFGAANVLQMDLGQGAVSDEDRLQGRVWLINSPMIHIAHWGTYITTPEVDDQQATVEVETTIDNGSGKESQLVVRTEILDQGQVVASRDSRVRAKQTGMARAQLTVLNPKRWDGDNQHLYTLRTTLFLAGKMLDRKETAFGIRRTEWNVHHRVEPNGMRGLILADDLLGGQSQW</sequence>
<dbReference type="Gene3D" id="2.60.40.10">
    <property type="entry name" value="Immunoglobulins"/>
    <property type="match status" value="1"/>
</dbReference>
<dbReference type="PANTHER" id="PTHR42732:SF1">
    <property type="entry name" value="BETA-MANNOSIDASE"/>
    <property type="match status" value="1"/>
</dbReference>
<dbReference type="AlphaFoldDB" id="A0A851GHM6"/>
<dbReference type="InterPro" id="IPR036156">
    <property type="entry name" value="Beta-gal/glucu_dom_sf"/>
</dbReference>
<dbReference type="Gene3D" id="2.60.120.260">
    <property type="entry name" value="Galactose-binding domain-like"/>
    <property type="match status" value="1"/>
</dbReference>
<dbReference type="Proteomes" id="UP000557872">
    <property type="component" value="Unassembled WGS sequence"/>
</dbReference>
<gene>
    <name evidence="6" type="ORF">HW115_12180</name>
</gene>
<evidence type="ECO:0000259" key="5">
    <source>
        <dbReference type="Pfam" id="PF22666"/>
    </source>
</evidence>
<accession>A0A851GHM6</accession>
<feature type="domain" description="Beta-mannosidase-like galactose-binding" evidence="5">
    <location>
        <begin position="43"/>
        <end position="107"/>
    </location>
</feature>
<name>A0A851GHM6_9BACT</name>
<evidence type="ECO:0000313" key="7">
    <source>
        <dbReference type="Proteomes" id="UP000557872"/>
    </source>
</evidence>
<reference evidence="6 7" key="1">
    <citation type="submission" date="2020-07" db="EMBL/GenBank/DDBJ databases">
        <title>Roseicoccus Jingziensis gen. nov., sp. nov., isolated from coastal seawater.</title>
        <authorList>
            <person name="Feng X."/>
        </authorList>
    </citation>
    <scope>NUCLEOTIDE SEQUENCE [LARGE SCALE GENOMIC DNA]</scope>
    <source>
        <strain evidence="6 7">N1E253</strain>
    </source>
</reference>
<dbReference type="InterPro" id="IPR051913">
    <property type="entry name" value="GH2_Domain-Containing"/>
</dbReference>
<feature type="domain" description="Glycoside hydrolase family 2 immunoglobulin-like beta-sandwich" evidence="4">
    <location>
        <begin position="138"/>
        <end position="238"/>
    </location>
</feature>
<evidence type="ECO:0000256" key="1">
    <source>
        <dbReference type="ARBA" id="ARBA00007401"/>
    </source>
</evidence>
<dbReference type="PANTHER" id="PTHR42732">
    <property type="entry name" value="BETA-GALACTOSIDASE"/>
    <property type="match status" value="1"/>
</dbReference>
<protein>
    <recommendedName>
        <fullName evidence="8">Beta-galactosidase</fullName>
    </recommendedName>
</protein>
<dbReference type="Pfam" id="PF22666">
    <property type="entry name" value="Glyco_hydro_2_N2"/>
    <property type="match status" value="1"/>
</dbReference>
<dbReference type="InterPro" id="IPR008979">
    <property type="entry name" value="Galactose-bd-like_sf"/>
</dbReference>
<dbReference type="EMBL" id="JACBAZ010000004">
    <property type="protein sequence ID" value="NWK56372.1"/>
    <property type="molecule type" value="Genomic_DNA"/>
</dbReference>
<keyword evidence="2" id="KW-0378">Hydrolase</keyword>
<keyword evidence="3" id="KW-0326">Glycosidase</keyword>
<dbReference type="GO" id="GO:0004553">
    <property type="term" value="F:hydrolase activity, hydrolyzing O-glycosyl compounds"/>
    <property type="evidence" value="ECO:0007669"/>
    <property type="project" value="InterPro"/>
</dbReference>
<dbReference type="InterPro" id="IPR006102">
    <property type="entry name" value="Ig-like_GH2"/>
</dbReference>
<evidence type="ECO:0000256" key="2">
    <source>
        <dbReference type="ARBA" id="ARBA00022801"/>
    </source>
</evidence>
<comment type="similarity">
    <text evidence="1">Belongs to the glycosyl hydrolase 2 family.</text>
</comment>